<evidence type="ECO:0000256" key="1">
    <source>
        <dbReference type="ARBA" id="ARBA00022614"/>
    </source>
</evidence>
<dbReference type="PANTHER" id="PTHR48051:SF1">
    <property type="entry name" value="RAS SUPPRESSOR PROTEIN 1"/>
    <property type="match status" value="1"/>
</dbReference>
<accession>A0A8C2FTW5</accession>
<dbReference type="Proteomes" id="UP000694701">
    <property type="component" value="Unplaced"/>
</dbReference>
<evidence type="ECO:0000313" key="4">
    <source>
        <dbReference type="Proteomes" id="UP000694701"/>
    </source>
</evidence>
<dbReference type="SMART" id="SM00369">
    <property type="entry name" value="LRR_TYP"/>
    <property type="match status" value="5"/>
</dbReference>
<evidence type="ECO:0000256" key="2">
    <source>
        <dbReference type="ARBA" id="ARBA00022737"/>
    </source>
</evidence>
<dbReference type="InterPro" id="IPR032675">
    <property type="entry name" value="LRR_dom_sf"/>
</dbReference>
<protein>
    <submittedName>
        <fullName evidence="3">Leucine-rich repeat kinase 1</fullName>
    </submittedName>
</protein>
<dbReference type="Gene3D" id="3.80.10.10">
    <property type="entry name" value="Ribonuclease Inhibitor"/>
    <property type="match status" value="1"/>
</dbReference>
<sequence>MGAKQSAVGNVSLSHSPTLKNIQEAYTQAEDQRARELIRLSCENNSGGGPDGLQLLCLAAQNGDVDGVRFLLQEARVTVPQDPNRENPAVLAAHHGHHVLVRELLDSIPRPCVRKDLLNWMLAAACQQGHLEVVKLLVHTYNADAEDCAVHSGEFAIITGLPLYAAAQAGNKEIACFLLNNGAGFSSYTLMDHADFSRQLLRQRHLQDRDVPADGTLLQAVHVDWSGLKLSWLDLDWFMDVSSRITVLDLSRNCLSSLPSVVPWGLIHLRSLNLCHNQLRELPTPTSSQEIICSRLWHVDVSENELVCLPLGLLHLSQLKSISAARNKLISLFNIPNGTNWIGLRKLQELDVSDNGLTELPSSVLHCLKALSTLNISRNQLSSFPDPWACPLVSHWHSLLQDVFKWRAISEMFHVLTMLNFGFNEWHIYYLLANYDNQGSFTPQKICKASNNQIELLPDTISIFWKTHLREVDISENILKELPSYIFELEVRNRRKCTEITRNKIKLVITHLSGYCTVTFFPP</sequence>
<keyword evidence="1" id="KW-0433">Leucine-rich repeat</keyword>
<dbReference type="AlphaFoldDB" id="A0A8C2FTW5"/>
<dbReference type="Pfam" id="PF12796">
    <property type="entry name" value="Ank_2"/>
    <property type="match status" value="1"/>
</dbReference>
<keyword evidence="2" id="KW-0677">Repeat</keyword>
<name>A0A8C2FTW5_CYPCA</name>
<evidence type="ECO:0000313" key="3">
    <source>
        <dbReference type="Ensembl" id="ENSCCRP00020058319.1"/>
    </source>
</evidence>
<dbReference type="PROSITE" id="PS51450">
    <property type="entry name" value="LRR"/>
    <property type="match status" value="3"/>
</dbReference>
<dbReference type="Gene3D" id="1.25.40.20">
    <property type="entry name" value="Ankyrin repeat-containing domain"/>
    <property type="match status" value="1"/>
</dbReference>
<dbReference type="InterPro" id="IPR003591">
    <property type="entry name" value="Leu-rich_rpt_typical-subtyp"/>
</dbReference>
<organism evidence="3 4">
    <name type="scientific">Cyprinus carpio</name>
    <name type="common">Common carp</name>
    <dbReference type="NCBI Taxonomy" id="7962"/>
    <lineage>
        <taxon>Eukaryota</taxon>
        <taxon>Metazoa</taxon>
        <taxon>Chordata</taxon>
        <taxon>Craniata</taxon>
        <taxon>Vertebrata</taxon>
        <taxon>Euteleostomi</taxon>
        <taxon>Actinopterygii</taxon>
        <taxon>Neopterygii</taxon>
        <taxon>Teleostei</taxon>
        <taxon>Ostariophysi</taxon>
        <taxon>Cypriniformes</taxon>
        <taxon>Cyprinidae</taxon>
        <taxon>Cyprininae</taxon>
        <taxon>Cyprinus</taxon>
    </lineage>
</organism>
<dbReference type="PANTHER" id="PTHR48051">
    <property type="match status" value="1"/>
</dbReference>
<dbReference type="SMART" id="SM00248">
    <property type="entry name" value="ANK"/>
    <property type="match status" value="4"/>
</dbReference>
<dbReference type="InterPro" id="IPR050216">
    <property type="entry name" value="LRR_domain-containing"/>
</dbReference>
<proteinExistence type="predicted"/>
<dbReference type="Pfam" id="PF13855">
    <property type="entry name" value="LRR_8"/>
    <property type="match status" value="1"/>
</dbReference>
<reference evidence="3" key="1">
    <citation type="submission" date="2025-08" db="UniProtKB">
        <authorList>
            <consortium name="Ensembl"/>
        </authorList>
    </citation>
    <scope>IDENTIFICATION</scope>
</reference>
<dbReference type="SUPFAM" id="SSF52058">
    <property type="entry name" value="L domain-like"/>
    <property type="match status" value="1"/>
</dbReference>
<dbReference type="Pfam" id="PF12799">
    <property type="entry name" value="LRR_4"/>
    <property type="match status" value="1"/>
</dbReference>
<dbReference type="InterPro" id="IPR025875">
    <property type="entry name" value="Leu-rich_rpt_4"/>
</dbReference>
<dbReference type="Ensembl" id="ENSCCRT00020064291.1">
    <property type="protein sequence ID" value="ENSCCRP00020058319.1"/>
    <property type="gene ID" value="ENSCCRG00020027709.1"/>
</dbReference>
<dbReference type="InterPro" id="IPR002110">
    <property type="entry name" value="Ankyrin_rpt"/>
</dbReference>
<dbReference type="SMART" id="SM00364">
    <property type="entry name" value="LRR_BAC"/>
    <property type="match status" value="6"/>
</dbReference>
<dbReference type="InterPro" id="IPR001611">
    <property type="entry name" value="Leu-rich_rpt"/>
</dbReference>
<dbReference type="SUPFAM" id="SSF48403">
    <property type="entry name" value="Ankyrin repeat"/>
    <property type="match status" value="1"/>
</dbReference>
<dbReference type="InterPro" id="IPR036770">
    <property type="entry name" value="Ankyrin_rpt-contain_sf"/>
</dbReference>
<dbReference type="GO" id="GO:0005737">
    <property type="term" value="C:cytoplasm"/>
    <property type="evidence" value="ECO:0007669"/>
    <property type="project" value="TreeGrafter"/>
</dbReference>